<sequence length="38" mass="4477">MKDKKLWSMQWLWKKPFFRHNISMTNSLGIISLGGLIA</sequence>
<protein>
    <submittedName>
        <fullName evidence="1">Uncharacterized protein</fullName>
    </submittedName>
</protein>
<proteinExistence type="predicted"/>
<reference evidence="1" key="1">
    <citation type="submission" date="2014-05" db="EMBL/GenBank/DDBJ databases">
        <authorList>
            <person name="Chronopoulou M."/>
        </authorList>
    </citation>
    <scope>NUCLEOTIDE SEQUENCE</scope>
    <source>
        <tissue evidence="1">Whole organism</tissue>
    </source>
</reference>
<dbReference type="AlphaFoldDB" id="A0A0K2TTB4"/>
<dbReference type="EMBL" id="HACA01011526">
    <property type="protein sequence ID" value="CDW28887.1"/>
    <property type="molecule type" value="Transcribed_RNA"/>
</dbReference>
<organism evidence="1">
    <name type="scientific">Lepeophtheirus salmonis</name>
    <name type="common">Salmon louse</name>
    <name type="synonym">Caligus salmonis</name>
    <dbReference type="NCBI Taxonomy" id="72036"/>
    <lineage>
        <taxon>Eukaryota</taxon>
        <taxon>Metazoa</taxon>
        <taxon>Ecdysozoa</taxon>
        <taxon>Arthropoda</taxon>
        <taxon>Crustacea</taxon>
        <taxon>Multicrustacea</taxon>
        <taxon>Hexanauplia</taxon>
        <taxon>Copepoda</taxon>
        <taxon>Siphonostomatoida</taxon>
        <taxon>Caligidae</taxon>
        <taxon>Lepeophtheirus</taxon>
    </lineage>
</organism>
<accession>A0A0K2TTB4</accession>
<name>A0A0K2TTB4_LEPSM</name>
<evidence type="ECO:0000313" key="1">
    <source>
        <dbReference type="EMBL" id="CDW28887.1"/>
    </source>
</evidence>